<dbReference type="EMBL" id="MLAK01001185">
    <property type="protein sequence ID" value="OHS96300.1"/>
    <property type="molecule type" value="Genomic_DNA"/>
</dbReference>
<proteinExistence type="predicted"/>
<dbReference type="GO" id="GO:0007165">
    <property type="term" value="P:signal transduction"/>
    <property type="evidence" value="ECO:0007669"/>
    <property type="project" value="InterPro"/>
</dbReference>
<evidence type="ECO:0000313" key="2">
    <source>
        <dbReference type="EMBL" id="OHS96300.1"/>
    </source>
</evidence>
<gene>
    <name evidence="2" type="ORF">TRFO_37546</name>
</gene>
<accession>A0A1J4JGG7</accession>
<dbReference type="InterPro" id="IPR002554">
    <property type="entry name" value="PP2A_B56"/>
</dbReference>
<dbReference type="GeneID" id="94846196"/>
<dbReference type="GO" id="GO:0000159">
    <property type="term" value="C:protein phosphatase type 2A complex"/>
    <property type="evidence" value="ECO:0007669"/>
    <property type="project" value="InterPro"/>
</dbReference>
<feature type="region of interest" description="Disordered" evidence="1">
    <location>
        <begin position="48"/>
        <end position="80"/>
    </location>
</feature>
<dbReference type="PANTHER" id="PTHR10257:SF3">
    <property type="entry name" value="SERINE_THREONINE-PROTEIN PHOSPHATASE 2A 56 KDA REGULATORY SUBUNIT GAMMA ISOFORM"/>
    <property type="match status" value="1"/>
</dbReference>
<dbReference type="RefSeq" id="XP_068349437.1">
    <property type="nucleotide sequence ID" value="XM_068511492.1"/>
</dbReference>
<comment type="caution">
    <text evidence="2">The sequence shown here is derived from an EMBL/GenBank/DDBJ whole genome shotgun (WGS) entry which is preliminary data.</text>
</comment>
<sequence length="571" mass="64392">MFLLSRLPERHSQILVRQPQARLRASQARTRFNSARIATLAPLNPEEKQFGSLPIDAGKGPPSKRNSEGNSGYETMPKQSQVEPVADEIIPMNYTNSSLTTSRSGADVSKLLYDAGPPLPPSDSPNFQKILDQKLSICNFICNFYNPDVDVEAKKVKSSILEDIVNCLSATGMITNVDEQDLAKLVKMCQNNIVRRLPILDARTIFSNDIPPIEEPAWPHLNYVYQILRRIFQNFGYLNVFNNDFVISLLPILQSPDSNERSALGGFITTYMKGKPACNTVLLPHLKRNLEEHCVNHSPPFIVGPILNLYLQIFQTGTMSNILLADAFQQTLRVLSDYHLSHFERQLKNLVEFFTDESMSFAAMFVKTLILKWPKSCAEKEASFIRMMTETIPKMSSRELSPLIHRIFSIYAECSCSHATKVAEAALQIWANLQMEPIIQEHGRKIVPLMYGPVSLALKEHWSKPVRESAATALRMMSKISPRAVQDLNTANSSNSGNESRFAPTAHDDLKKWANIARTAARRDHEVNLGKKLADITMLYNGQQKQFMQTHSGGSQRAMSMRQQNFYGARF</sequence>
<evidence type="ECO:0000256" key="1">
    <source>
        <dbReference type="SAM" id="MobiDB-lite"/>
    </source>
</evidence>
<evidence type="ECO:0000313" key="3">
    <source>
        <dbReference type="Proteomes" id="UP000179807"/>
    </source>
</evidence>
<dbReference type="Proteomes" id="UP000179807">
    <property type="component" value="Unassembled WGS sequence"/>
</dbReference>
<reference evidence="2" key="1">
    <citation type="submission" date="2016-10" db="EMBL/GenBank/DDBJ databases">
        <authorList>
            <person name="Benchimol M."/>
            <person name="Almeida L.G."/>
            <person name="Vasconcelos A.T."/>
            <person name="Perreira-Neves A."/>
            <person name="Rosa I.A."/>
            <person name="Tasca T."/>
            <person name="Bogo M.R."/>
            <person name="de Souza W."/>
        </authorList>
    </citation>
    <scope>NUCLEOTIDE SEQUENCE [LARGE SCALE GENOMIC DNA]</scope>
    <source>
        <strain evidence="2">K</strain>
    </source>
</reference>
<dbReference type="Pfam" id="PF01603">
    <property type="entry name" value="B56"/>
    <property type="match status" value="1"/>
</dbReference>
<dbReference type="GO" id="GO:0019888">
    <property type="term" value="F:protein phosphatase regulator activity"/>
    <property type="evidence" value="ECO:0007669"/>
    <property type="project" value="InterPro"/>
</dbReference>
<dbReference type="FunFam" id="1.25.10.10:FF:000331">
    <property type="entry name" value="Phosphoprotein phosphatase, putative"/>
    <property type="match status" value="1"/>
</dbReference>
<dbReference type="SUPFAM" id="SSF48371">
    <property type="entry name" value="ARM repeat"/>
    <property type="match status" value="1"/>
</dbReference>
<dbReference type="AlphaFoldDB" id="A0A1J4JGG7"/>
<dbReference type="InterPro" id="IPR016024">
    <property type="entry name" value="ARM-type_fold"/>
</dbReference>
<evidence type="ECO:0008006" key="4">
    <source>
        <dbReference type="Google" id="ProtNLM"/>
    </source>
</evidence>
<protein>
    <recommendedName>
        <fullName evidence="4">Phosphoprotein phosphatase</fullName>
    </recommendedName>
</protein>
<name>A0A1J4JGG7_9EUKA</name>
<dbReference type="VEuPathDB" id="TrichDB:TRFO_37546"/>
<dbReference type="Gene3D" id="1.25.10.10">
    <property type="entry name" value="Leucine-rich Repeat Variant"/>
    <property type="match status" value="1"/>
</dbReference>
<keyword evidence="3" id="KW-1185">Reference proteome</keyword>
<feature type="compositionally biased region" description="Polar residues" evidence="1">
    <location>
        <begin position="68"/>
        <end position="80"/>
    </location>
</feature>
<organism evidence="2 3">
    <name type="scientific">Tritrichomonas foetus</name>
    <dbReference type="NCBI Taxonomy" id="1144522"/>
    <lineage>
        <taxon>Eukaryota</taxon>
        <taxon>Metamonada</taxon>
        <taxon>Parabasalia</taxon>
        <taxon>Tritrichomonadida</taxon>
        <taxon>Tritrichomonadidae</taxon>
        <taxon>Tritrichomonas</taxon>
    </lineage>
</organism>
<dbReference type="InterPro" id="IPR011989">
    <property type="entry name" value="ARM-like"/>
</dbReference>
<dbReference type="PANTHER" id="PTHR10257">
    <property type="entry name" value="SERINE/THREONINE PROTEIN PHOSPHATASE 2A PP2A REGULATORY SUBUNIT B"/>
    <property type="match status" value="1"/>
</dbReference>